<keyword evidence="8" id="KW-0698">rRNA processing</keyword>
<dbReference type="FunFam" id="2.80.10.50:FF:000061">
    <property type="entry name" value="Protein FRG1"/>
    <property type="match status" value="1"/>
</dbReference>
<proteinExistence type="inferred from homology"/>
<sequence>MSEYSKVKIGKLKLKGEKSRKKHKSKKRKAEEGDGGSSSTSTHESDKADHGGWWSITALHQISGSVAVQLGGAPIYVRALDNGLFTAGAPHDQGDGPSPEEVLTAVPAGDDRIAFKSGYNKYLGVDGAGRVVGRADAIGPREMWQPVFQEGKTALLAANDCFLGIDDDDNVVAVSTTAGPDQMVNIRSSTLRECDKPKEIPEEERGKLLDVEVNYVKKFQKFQDKRLKINKCAELRSARSEGKLHETLLDRRQKMKADRYCK</sequence>
<dbReference type="Pfam" id="PF06229">
    <property type="entry name" value="FRG1"/>
    <property type="match status" value="1"/>
</dbReference>
<dbReference type="Gene3D" id="2.80.10.50">
    <property type="match status" value="1"/>
</dbReference>
<dbReference type="PANTHER" id="PTHR12928:SF0">
    <property type="entry name" value="FSHD REGION GENE 1"/>
    <property type="match status" value="1"/>
</dbReference>
<protein>
    <recommendedName>
        <fullName evidence="10">Protein FRG1 homolog</fullName>
    </recommendedName>
</protein>
<dbReference type="GO" id="GO:0071013">
    <property type="term" value="C:catalytic step 2 spliceosome"/>
    <property type="evidence" value="ECO:0007669"/>
    <property type="project" value="TreeGrafter"/>
</dbReference>
<name>A0A423TYQ2_PENVA</name>
<dbReference type="InterPro" id="IPR008999">
    <property type="entry name" value="Actin-crosslinking"/>
</dbReference>
<dbReference type="Pfam" id="PF08555">
    <property type="entry name" value="FAM32A"/>
    <property type="match status" value="1"/>
</dbReference>
<dbReference type="CDD" id="cd23338">
    <property type="entry name" value="beta-trefoil_FSCN_FRG1"/>
    <property type="match status" value="1"/>
</dbReference>
<dbReference type="GO" id="GO:0051015">
    <property type="term" value="F:actin filament binding"/>
    <property type="evidence" value="ECO:0007669"/>
    <property type="project" value="TreeGrafter"/>
</dbReference>
<evidence type="ECO:0000313" key="12">
    <source>
        <dbReference type="EMBL" id="ROT81588.1"/>
    </source>
</evidence>
<reference evidence="12 13" key="2">
    <citation type="submission" date="2019-01" db="EMBL/GenBank/DDBJ databases">
        <title>The decoding of complex shrimp genome reveals the adaptation for benthos swimmer, frequently molting mechanism and breeding impact on genome.</title>
        <authorList>
            <person name="Sun Y."/>
            <person name="Gao Y."/>
            <person name="Yu Y."/>
        </authorList>
    </citation>
    <scope>NUCLEOTIDE SEQUENCE [LARGE SCALE GENOMIC DNA]</scope>
    <source>
        <tissue evidence="12">Muscle</tissue>
    </source>
</reference>
<comment type="caution">
    <text evidence="12">The sequence shown here is derived from an EMBL/GenBank/DDBJ whole genome shotgun (WGS) entry which is preliminary data.</text>
</comment>
<evidence type="ECO:0000256" key="1">
    <source>
        <dbReference type="ARBA" id="ARBA00004408"/>
    </source>
</evidence>
<dbReference type="GO" id="GO:0007517">
    <property type="term" value="P:muscle organ development"/>
    <property type="evidence" value="ECO:0007669"/>
    <property type="project" value="UniProtKB-KW"/>
</dbReference>
<dbReference type="OrthoDB" id="5539371at2759"/>
<evidence type="ECO:0000256" key="7">
    <source>
        <dbReference type="ARBA" id="ARBA00022541"/>
    </source>
</evidence>
<gene>
    <name evidence="12" type="ORF">C7M84_025261</name>
</gene>
<evidence type="ECO:0000256" key="11">
    <source>
        <dbReference type="SAM" id="MobiDB-lite"/>
    </source>
</evidence>
<feature type="region of interest" description="Disordered" evidence="11">
    <location>
        <begin position="1"/>
        <end position="49"/>
    </location>
</feature>
<evidence type="ECO:0000256" key="6">
    <source>
        <dbReference type="ARBA" id="ARBA00022517"/>
    </source>
</evidence>
<keyword evidence="7" id="KW-0517">Myogenesis</keyword>
<evidence type="ECO:0000256" key="2">
    <source>
        <dbReference type="ARBA" id="ARBA00004496"/>
    </source>
</evidence>
<evidence type="ECO:0000313" key="13">
    <source>
        <dbReference type="Proteomes" id="UP000283509"/>
    </source>
</evidence>
<dbReference type="STRING" id="6689.A0A423TYQ2"/>
<evidence type="ECO:0000256" key="4">
    <source>
        <dbReference type="ARBA" id="ARBA00010878"/>
    </source>
</evidence>
<dbReference type="PANTHER" id="PTHR12928">
    <property type="entry name" value="FRG1 PROTEIN"/>
    <property type="match status" value="1"/>
</dbReference>
<dbReference type="InterPro" id="IPR010414">
    <property type="entry name" value="FRG1"/>
</dbReference>
<dbReference type="EMBL" id="QCYY01000951">
    <property type="protein sequence ID" value="ROT81588.1"/>
    <property type="molecule type" value="Genomic_DNA"/>
</dbReference>
<organism evidence="12 13">
    <name type="scientific">Penaeus vannamei</name>
    <name type="common">Whiteleg shrimp</name>
    <name type="synonym">Litopenaeus vannamei</name>
    <dbReference type="NCBI Taxonomy" id="6689"/>
    <lineage>
        <taxon>Eukaryota</taxon>
        <taxon>Metazoa</taxon>
        <taxon>Ecdysozoa</taxon>
        <taxon>Arthropoda</taxon>
        <taxon>Crustacea</taxon>
        <taxon>Multicrustacea</taxon>
        <taxon>Malacostraca</taxon>
        <taxon>Eumalacostraca</taxon>
        <taxon>Eucarida</taxon>
        <taxon>Decapoda</taxon>
        <taxon>Dendrobranchiata</taxon>
        <taxon>Penaeoidea</taxon>
        <taxon>Penaeidae</taxon>
        <taxon>Penaeus</taxon>
    </lineage>
</organism>
<dbReference type="InterPro" id="IPR013865">
    <property type="entry name" value="FAM32A"/>
</dbReference>
<evidence type="ECO:0000256" key="8">
    <source>
        <dbReference type="ARBA" id="ARBA00022552"/>
    </source>
</evidence>
<dbReference type="GO" id="GO:0015030">
    <property type="term" value="C:Cajal body"/>
    <property type="evidence" value="ECO:0007669"/>
    <property type="project" value="UniProtKB-SubCell"/>
</dbReference>
<keyword evidence="6" id="KW-0690">Ribosome biogenesis</keyword>
<evidence type="ECO:0000256" key="9">
    <source>
        <dbReference type="ARBA" id="ARBA00023242"/>
    </source>
</evidence>
<comment type="similarity">
    <text evidence="4">Belongs to the FRG1 family.</text>
</comment>
<evidence type="ECO:0000256" key="10">
    <source>
        <dbReference type="ARBA" id="ARBA00072064"/>
    </source>
</evidence>
<dbReference type="AlphaFoldDB" id="A0A423TYQ2"/>
<dbReference type="GO" id="GO:0006364">
    <property type="term" value="P:rRNA processing"/>
    <property type="evidence" value="ECO:0007669"/>
    <property type="project" value="UniProtKB-KW"/>
</dbReference>
<reference evidence="12 13" key="1">
    <citation type="submission" date="2018-04" db="EMBL/GenBank/DDBJ databases">
        <authorList>
            <person name="Zhang X."/>
            <person name="Yuan J."/>
            <person name="Li F."/>
            <person name="Xiang J."/>
        </authorList>
    </citation>
    <scope>NUCLEOTIDE SEQUENCE [LARGE SCALE GENOMIC DNA]</scope>
    <source>
        <tissue evidence="12">Muscle</tissue>
    </source>
</reference>
<keyword evidence="9" id="KW-0539">Nucleus</keyword>
<feature type="compositionally biased region" description="Basic residues" evidence="11">
    <location>
        <begin position="8"/>
        <end position="28"/>
    </location>
</feature>
<comment type="subcellular location">
    <subcellularLocation>
        <location evidence="2">Cytoplasm</location>
    </subcellularLocation>
    <subcellularLocation>
        <location evidence="1">Nucleus</location>
        <location evidence="1">Cajal body</location>
    </subcellularLocation>
    <subcellularLocation>
        <location evidence="3">Nucleus</location>
        <location evidence="3">Nucleolus</location>
    </subcellularLocation>
</comment>
<evidence type="ECO:0000256" key="5">
    <source>
        <dbReference type="ARBA" id="ARBA00022490"/>
    </source>
</evidence>
<evidence type="ECO:0000256" key="3">
    <source>
        <dbReference type="ARBA" id="ARBA00004604"/>
    </source>
</evidence>
<dbReference type="Proteomes" id="UP000283509">
    <property type="component" value="Unassembled WGS sequence"/>
</dbReference>
<keyword evidence="5" id="KW-0963">Cytoplasm</keyword>
<dbReference type="GO" id="GO:0005730">
    <property type="term" value="C:nucleolus"/>
    <property type="evidence" value="ECO:0007669"/>
    <property type="project" value="UniProtKB-SubCell"/>
</dbReference>
<accession>A0A423TYQ2</accession>
<dbReference type="GO" id="GO:0055120">
    <property type="term" value="C:striated muscle dense body"/>
    <property type="evidence" value="ECO:0007669"/>
    <property type="project" value="TreeGrafter"/>
</dbReference>
<keyword evidence="13" id="KW-1185">Reference proteome</keyword>
<dbReference type="SUPFAM" id="SSF50405">
    <property type="entry name" value="Actin-crosslinking proteins"/>
    <property type="match status" value="1"/>
</dbReference>